<dbReference type="PROSITE" id="PS00028">
    <property type="entry name" value="ZINC_FINGER_C2H2_1"/>
    <property type="match status" value="15"/>
</dbReference>
<keyword evidence="2" id="KW-0677">Repeat</keyword>
<dbReference type="PROSITE" id="PS50805">
    <property type="entry name" value="KRAB"/>
    <property type="match status" value="1"/>
</dbReference>
<evidence type="ECO:0000256" key="6">
    <source>
        <dbReference type="PROSITE-ProRule" id="PRU00042"/>
    </source>
</evidence>
<keyword evidence="10" id="KW-1185">Reference proteome</keyword>
<feature type="compositionally biased region" description="Polar residues" evidence="7">
    <location>
        <begin position="413"/>
        <end position="423"/>
    </location>
</feature>
<name>A0ABM3YVP0_PANGU</name>
<feature type="domain" description="C2H2-type" evidence="8">
    <location>
        <begin position="741"/>
        <end position="768"/>
    </location>
</feature>
<dbReference type="InterPro" id="IPR001909">
    <property type="entry name" value="KRAB"/>
</dbReference>
<feature type="domain" description="C2H2-type" evidence="8">
    <location>
        <begin position="817"/>
        <end position="844"/>
    </location>
</feature>
<sequence>MNTHGTCQVWQIMHGLAEDSWRKTNSECFPSYVSTGFKIYDWLASGSVQIRGGKMAVADVALVPEAFMEVTVCSSDVQHTHLGRRQKTTYKNSVQGNYLTAAAIGRVHCHPSELLSRLDRGEEAWVPQIQSSDESADEGPIKPTLKQLPTGGTWWARYRSPVTYPSSESANSDNDQESEEEKPHRGSYPHRGGFRPTILRRNLFNNSKGNGSQSQKPREAYKHGSQLKKPSQNQLGKTKAETGNANESSQTKERAAGRDHPVSCPDCRQIFKSKISLSNHQRIHNMTKAYKCPDCEEGFSSKKVFDRHQRGHRAEAGNRPSYSIVKPQNMKLYECFACKKSFELREQFLLHQKSHTTQQPYECDECGEMFVQKELLDKHQNCHTTPKNNRKMDKKEEKMDSTPETAKKKDSTAPVSGSTRPLNIGLSRQQQDQVNLHKCQFCGKCLRFKSLLVDHERMHREARPYKCSQCAKSFLHKAILMSHMMTHMKQASRKHPKKVKSLAVKSALVDSEIPHKRGNPSKSRKIITRSSYRIWRPRKWVQKSPYQCQYCGKYLSTRIILADHEKLHTGERPYKCHKCTDSFIRKHHLFRHLAIHLREISNEDVKSLRIKSRQTMRIKRRHYGQKASEGLLPASDVTRRSGLAKHPKIPTQENYVCQHCGKCMRTKSSFVNHGKIHRRKQQPYPHLEREENTSQEEPLVSHQETHAGEKLSLCSDSKDKTITKDPPTSSHRVSHRRKEPHLCHKCGKTFDDNYSYTRHQRIHSGQKPFRCAACGKAFVQTWHLKRHEKTHLKGKFPEQPVVREVIHENSHLDRKLFKCSLCGKDFFQPWHLKRHKRIHLNEECRKLSAIMDVTRAFSNFPSTTASTEEGKGDPLGKALQLPLHPDEVIGLPHAQEEARDLLVPLEERSDTGAPEKHITVPVQLSRKFKENILLGHGEVSQAVKSERKHRRKDIFSIHQSRTCSKNVHSQSHKKDKNHDGWQLRPRASSIRKSKRETQLVRKRPKRCFCQLEEREMIRPNAPNPPRKVKYCDGPESEPCVSVSSSLFQGASKNHKPKDLCLELPCQKTFSREAQMKVTKSVVQRNTVASVAQERESLEANSSSQSCEKEKRKLSNVRDPAETRPTPRLSKSKTQKDHDRLCPLNACSNATAQNLGRAPLAQQLGEIQNPLRIQKRAKGRRSVELQKAILRKLQRSPSKGKTACDQQMLQMKHVCSRCKKSFRSRTNLLIHEKNHTENRPFPCIHCKKSFFSVTALKIHMRIHTGEKPFKCSECDFRCNVLGNLNRHKANHSQEGLQPCMHCGKSFWLNPELMTHLKLSGKKKAYACPDCEQASMHRNLLKRKRKKL</sequence>
<feature type="region of interest" description="Disordered" evidence="7">
    <location>
        <begin position="674"/>
        <end position="738"/>
    </location>
</feature>
<feature type="domain" description="C2H2-type" evidence="8">
    <location>
        <begin position="290"/>
        <end position="320"/>
    </location>
</feature>
<feature type="domain" description="C2H2-type" evidence="8">
    <location>
        <begin position="1268"/>
        <end position="1295"/>
    </location>
</feature>
<dbReference type="RefSeq" id="XP_060540182.1">
    <property type="nucleotide sequence ID" value="XM_060684199.1"/>
</dbReference>
<dbReference type="Pfam" id="PF00096">
    <property type="entry name" value="zf-C2H2"/>
    <property type="match status" value="6"/>
</dbReference>
<feature type="domain" description="C2H2-type" evidence="8">
    <location>
        <begin position="655"/>
        <end position="682"/>
    </location>
</feature>
<evidence type="ECO:0000256" key="4">
    <source>
        <dbReference type="ARBA" id="ARBA00022833"/>
    </source>
</evidence>
<evidence type="ECO:0000256" key="3">
    <source>
        <dbReference type="ARBA" id="ARBA00022771"/>
    </source>
</evidence>
<feature type="region of interest" description="Disordered" evidence="7">
    <location>
        <begin position="163"/>
        <end position="262"/>
    </location>
</feature>
<feature type="domain" description="C2H2-type" evidence="8">
    <location>
        <begin position="361"/>
        <end position="388"/>
    </location>
</feature>
<evidence type="ECO:0000256" key="7">
    <source>
        <dbReference type="SAM" id="MobiDB-lite"/>
    </source>
</evidence>
<reference evidence="11" key="1">
    <citation type="submission" date="2025-08" db="UniProtKB">
        <authorList>
            <consortium name="RefSeq"/>
        </authorList>
    </citation>
    <scope>IDENTIFICATION</scope>
    <source>
        <tissue evidence="11">Blood</tissue>
    </source>
</reference>
<feature type="domain" description="C2H2-type" evidence="8">
    <location>
        <begin position="333"/>
        <end position="360"/>
    </location>
</feature>
<organism evidence="10 11">
    <name type="scientific">Pantherophis guttatus</name>
    <name type="common">Corn snake</name>
    <name type="synonym">Elaphe guttata</name>
    <dbReference type="NCBI Taxonomy" id="94885"/>
    <lineage>
        <taxon>Eukaryota</taxon>
        <taxon>Metazoa</taxon>
        <taxon>Chordata</taxon>
        <taxon>Craniata</taxon>
        <taxon>Vertebrata</taxon>
        <taxon>Euteleostomi</taxon>
        <taxon>Lepidosauria</taxon>
        <taxon>Squamata</taxon>
        <taxon>Bifurcata</taxon>
        <taxon>Unidentata</taxon>
        <taxon>Episquamata</taxon>
        <taxon>Toxicofera</taxon>
        <taxon>Serpentes</taxon>
        <taxon>Colubroidea</taxon>
        <taxon>Colubridae</taxon>
        <taxon>Colubrinae</taxon>
        <taxon>Pantherophis</taxon>
    </lineage>
</organism>
<accession>A0ABM3YVP0</accession>
<feature type="compositionally biased region" description="Polar residues" evidence="7">
    <location>
        <begin position="203"/>
        <end position="215"/>
    </location>
</feature>
<dbReference type="Proteomes" id="UP001652622">
    <property type="component" value="Unplaced"/>
</dbReference>
<feature type="domain" description="KRAB" evidence="9">
    <location>
        <begin position="65"/>
        <end position="137"/>
    </location>
</feature>
<feature type="domain" description="C2H2-type" evidence="8">
    <location>
        <begin position="546"/>
        <end position="573"/>
    </location>
</feature>
<feature type="compositionally biased region" description="Polar residues" evidence="7">
    <location>
        <begin position="960"/>
        <end position="969"/>
    </location>
</feature>
<dbReference type="InterPro" id="IPR013087">
    <property type="entry name" value="Znf_C2H2_type"/>
</dbReference>
<dbReference type="Gene3D" id="3.30.160.60">
    <property type="entry name" value="Classic Zinc Finger"/>
    <property type="match status" value="14"/>
</dbReference>
<keyword evidence="4" id="KW-0862">Zinc</keyword>
<feature type="domain" description="C2H2-type" evidence="8">
    <location>
        <begin position="262"/>
        <end position="289"/>
    </location>
</feature>
<dbReference type="SMART" id="SM00355">
    <property type="entry name" value="ZnF_C2H2"/>
    <property type="match status" value="16"/>
</dbReference>
<proteinExistence type="predicted"/>
<feature type="domain" description="C2H2-type" evidence="8">
    <location>
        <begin position="1240"/>
        <end position="1267"/>
    </location>
</feature>
<evidence type="ECO:0000313" key="10">
    <source>
        <dbReference type="Proteomes" id="UP001652622"/>
    </source>
</evidence>
<evidence type="ECO:0000256" key="5">
    <source>
        <dbReference type="ARBA" id="ARBA00023242"/>
    </source>
</evidence>
<dbReference type="GeneID" id="117674008"/>
<keyword evidence="3 6" id="KW-0863">Zinc-finger</keyword>
<keyword evidence="5" id="KW-0539">Nucleus</keyword>
<feature type="compositionally biased region" description="Polar residues" evidence="7">
    <location>
        <begin position="163"/>
        <end position="173"/>
    </location>
</feature>
<dbReference type="InterPro" id="IPR036236">
    <property type="entry name" value="Znf_C2H2_sf"/>
</dbReference>
<feature type="domain" description="C2H2-type" evidence="8">
    <location>
        <begin position="465"/>
        <end position="492"/>
    </location>
</feature>
<evidence type="ECO:0000256" key="2">
    <source>
        <dbReference type="ARBA" id="ARBA00022737"/>
    </source>
</evidence>
<dbReference type="PANTHER" id="PTHR24377">
    <property type="entry name" value="IP01015P-RELATED"/>
    <property type="match status" value="1"/>
</dbReference>
<feature type="compositionally biased region" description="Basic and acidic residues" evidence="7">
    <location>
        <begin position="250"/>
        <end position="261"/>
    </location>
</feature>
<evidence type="ECO:0000256" key="1">
    <source>
        <dbReference type="ARBA" id="ARBA00022723"/>
    </source>
</evidence>
<dbReference type="SUPFAM" id="SSF57667">
    <property type="entry name" value="beta-beta-alpha zinc fingers"/>
    <property type="match status" value="9"/>
</dbReference>
<feature type="region of interest" description="Disordered" evidence="7">
    <location>
        <begin position="960"/>
        <end position="981"/>
    </location>
</feature>
<feature type="compositionally biased region" description="Polar residues" evidence="7">
    <location>
        <begin position="228"/>
        <end position="249"/>
    </location>
</feature>
<protein>
    <submittedName>
        <fullName evidence="11">Zinc finger protein 184-like isoform X1</fullName>
    </submittedName>
</protein>
<feature type="region of interest" description="Disordered" evidence="7">
    <location>
        <begin position="130"/>
        <end position="149"/>
    </location>
</feature>
<evidence type="ECO:0000259" key="8">
    <source>
        <dbReference type="PROSITE" id="PS50157"/>
    </source>
</evidence>
<feature type="domain" description="C2H2-type" evidence="8">
    <location>
        <begin position="437"/>
        <end position="464"/>
    </location>
</feature>
<feature type="domain" description="C2H2-type" evidence="8">
    <location>
        <begin position="574"/>
        <end position="601"/>
    </location>
</feature>
<feature type="domain" description="C2H2-type" evidence="8">
    <location>
        <begin position="769"/>
        <end position="796"/>
    </location>
</feature>
<gene>
    <name evidence="11" type="primary">LOC117674008</name>
</gene>
<feature type="compositionally biased region" description="Basic and acidic residues" evidence="7">
    <location>
        <begin position="390"/>
        <end position="411"/>
    </location>
</feature>
<keyword evidence="1" id="KW-0479">Metal-binding</keyword>
<feature type="region of interest" description="Disordered" evidence="7">
    <location>
        <begin position="381"/>
        <end position="423"/>
    </location>
</feature>
<evidence type="ECO:0000259" key="9">
    <source>
        <dbReference type="PROSITE" id="PS50805"/>
    </source>
</evidence>
<dbReference type="PROSITE" id="PS50157">
    <property type="entry name" value="ZINC_FINGER_C2H2_2"/>
    <property type="match status" value="15"/>
</dbReference>
<dbReference type="InterPro" id="IPR050826">
    <property type="entry name" value="Krueppel_C2H2_ZnFinger"/>
</dbReference>
<feature type="region of interest" description="Disordered" evidence="7">
    <location>
        <begin position="1093"/>
        <end position="1139"/>
    </location>
</feature>
<evidence type="ECO:0000313" key="11">
    <source>
        <dbReference type="RefSeq" id="XP_060540182.1"/>
    </source>
</evidence>
<feature type="domain" description="C2H2-type" evidence="8">
    <location>
        <begin position="1212"/>
        <end position="1239"/>
    </location>
</feature>